<dbReference type="Proteomes" id="UP000092460">
    <property type="component" value="Unassembled WGS sequence"/>
</dbReference>
<dbReference type="STRING" id="67801.A0A1B0C657"/>
<evidence type="ECO:0000313" key="2">
    <source>
        <dbReference type="Proteomes" id="UP000092460"/>
    </source>
</evidence>
<reference evidence="2" key="1">
    <citation type="submission" date="2015-01" db="EMBL/GenBank/DDBJ databases">
        <authorList>
            <person name="Aksoy S."/>
            <person name="Warren W."/>
            <person name="Wilson R.K."/>
        </authorList>
    </citation>
    <scope>NUCLEOTIDE SEQUENCE [LARGE SCALE GENOMIC DNA]</scope>
    <source>
        <strain evidence="2">IAEA</strain>
    </source>
</reference>
<dbReference type="EMBL" id="JXJN01026446">
    <property type="status" value="NOT_ANNOTATED_CDS"/>
    <property type="molecule type" value="Genomic_DNA"/>
</dbReference>
<dbReference type="VEuPathDB" id="VectorBase:GPPI050206"/>
<dbReference type="EnsemblMetazoa" id="GPPI050206-RA">
    <property type="protein sequence ID" value="GPPI050206-PA"/>
    <property type="gene ID" value="GPPI050206"/>
</dbReference>
<organism evidence="1 2">
    <name type="scientific">Glossina palpalis gambiensis</name>
    <dbReference type="NCBI Taxonomy" id="67801"/>
    <lineage>
        <taxon>Eukaryota</taxon>
        <taxon>Metazoa</taxon>
        <taxon>Ecdysozoa</taxon>
        <taxon>Arthropoda</taxon>
        <taxon>Hexapoda</taxon>
        <taxon>Insecta</taxon>
        <taxon>Pterygota</taxon>
        <taxon>Neoptera</taxon>
        <taxon>Endopterygota</taxon>
        <taxon>Diptera</taxon>
        <taxon>Brachycera</taxon>
        <taxon>Muscomorpha</taxon>
        <taxon>Hippoboscoidea</taxon>
        <taxon>Glossinidae</taxon>
        <taxon>Glossina</taxon>
    </lineage>
</organism>
<name>A0A1B0C657_9MUSC</name>
<evidence type="ECO:0000313" key="1">
    <source>
        <dbReference type="EnsemblMetazoa" id="GPPI050206-PA"/>
    </source>
</evidence>
<accession>A0A1B0C657</accession>
<protein>
    <submittedName>
        <fullName evidence="1">Uncharacterized protein</fullName>
    </submittedName>
</protein>
<reference evidence="1" key="2">
    <citation type="submission" date="2020-05" db="UniProtKB">
        <authorList>
            <consortium name="EnsemblMetazoa"/>
        </authorList>
    </citation>
    <scope>IDENTIFICATION</scope>
    <source>
        <strain evidence="1">IAEA</strain>
    </source>
</reference>
<keyword evidence="2" id="KW-1185">Reference proteome</keyword>
<dbReference type="AlphaFoldDB" id="A0A1B0C657"/>
<sequence>MRPKMQKINQYDEEILVTQNLKEARYSYGSTFGTTLPRLVLPRSGPRLSSFMPAHQGDDPLSPGPAAYMVKPTYKDVSARTALLTSSGVLNANGSGKRQPSVPNIRNQFARISGIEQFFTPPKIS</sequence>
<proteinExistence type="predicted"/>